<proteinExistence type="predicted"/>
<dbReference type="Proteomes" id="UP000004810">
    <property type="component" value="Unassembled WGS sequence"/>
</dbReference>
<reference evidence="2" key="1">
    <citation type="submission" date="2012-08" db="EMBL/GenBank/DDBJ databases">
        <title>The Genome Sequence of Wuchereria bancrofti.</title>
        <authorList>
            <person name="Nutman T.B."/>
            <person name="Fink D.L."/>
            <person name="Russ C."/>
            <person name="Young S."/>
            <person name="Zeng Q."/>
            <person name="Koehrsen M."/>
            <person name="Alvarado L."/>
            <person name="Berlin A."/>
            <person name="Chapman S.B."/>
            <person name="Chen Z."/>
            <person name="Freedman E."/>
            <person name="Gellesch M."/>
            <person name="Goldberg J."/>
            <person name="Griggs A."/>
            <person name="Gujja S."/>
            <person name="Heilman E.R."/>
            <person name="Heiman D."/>
            <person name="Hepburn T."/>
            <person name="Howarth C."/>
            <person name="Jen D."/>
            <person name="Larson L."/>
            <person name="Lewis B."/>
            <person name="Mehta T."/>
            <person name="Park D."/>
            <person name="Pearson M."/>
            <person name="Roberts A."/>
            <person name="Saif S."/>
            <person name="Shea T."/>
            <person name="Shenoy N."/>
            <person name="Sisk P."/>
            <person name="Stolte C."/>
            <person name="Sykes S."/>
            <person name="Walk T."/>
            <person name="White J."/>
            <person name="Yandava C."/>
            <person name="Haas B."/>
            <person name="Henn M.R."/>
            <person name="Nusbaum C."/>
            <person name="Birren B."/>
        </authorList>
    </citation>
    <scope>NUCLEOTIDE SEQUENCE [LARGE SCALE GENOMIC DNA]</scope>
    <source>
        <strain evidence="2">NA</strain>
    </source>
</reference>
<organism evidence="1 2">
    <name type="scientific">Wuchereria bancrofti</name>
    <dbReference type="NCBI Taxonomy" id="6293"/>
    <lineage>
        <taxon>Eukaryota</taxon>
        <taxon>Metazoa</taxon>
        <taxon>Ecdysozoa</taxon>
        <taxon>Nematoda</taxon>
        <taxon>Chromadorea</taxon>
        <taxon>Rhabditida</taxon>
        <taxon>Spirurina</taxon>
        <taxon>Spiruromorpha</taxon>
        <taxon>Filarioidea</taxon>
        <taxon>Onchocercidae</taxon>
        <taxon>Wuchereria</taxon>
    </lineage>
</organism>
<evidence type="ECO:0000313" key="2">
    <source>
        <dbReference type="Proteomes" id="UP000004810"/>
    </source>
</evidence>
<dbReference type="EMBL" id="ADBV01006471">
    <property type="protein sequence ID" value="EJW78516.1"/>
    <property type="molecule type" value="Genomic_DNA"/>
</dbReference>
<feature type="non-terminal residue" evidence="1">
    <location>
        <position position="1"/>
    </location>
</feature>
<dbReference type="AlphaFoldDB" id="J9E874"/>
<evidence type="ECO:0000313" key="1">
    <source>
        <dbReference type="EMBL" id="EJW78516.1"/>
    </source>
</evidence>
<gene>
    <name evidence="1" type="ORF">WUBG_10571</name>
</gene>
<accession>J9E874</accession>
<protein>
    <submittedName>
        <fullName evidence="1">Uncharacterized protein</fullName>
    </submittedName>
</protein>
<name>J9E874_WUCBA</name>
<comment type="caution">
    <text evidence="1">The sequence shown here is derived from an EMBL/GenBank/DDBJ whole genome shotgun (WGS) entry which is preliminary data.</text>
</comment>
<sequence length="100" mass="11891">FVTFHYFSFGYQSYFPSFFIFKEKNGGRIIEISSISSDEKFEIAKPEIDDTEKLRDMINESNEQIDLKKITIDTLKQTNMKLNKQLTVCNNFLFFFLCFI</sequence>